<dbReference type="Proteomes" id="UP000037727">
    <property type="component" value="Unassembled WGS sequence"/>
</dbReference>
<dbReference type="Pfam" id="PF12306">
    <property type="entry name" value="PixA"/>
    <property type="match status" value="1"/>
</dbReference>
<dbReference type="Gene3D" id="2.60.40.3910">
    <property type="entry name" value="Inclusion body protein"/>
    <property type="match status" value="1"/>
</dbReference>
<dbReference type="InterPro" id="IPR038712">
    <property type="entry name" value="PixA-like_sf"/>
</dbReference>
<sequence length="206" mass="23380">MNNIYSSNNLKTPKNNNNQLIEIIDIFIVVDVELIIQDIKTSELSFSQDYKKPTVRDGRYFYYMTSQQKTYNNIGNLKVTGNIGDIVRWRASSLSAQSEYQVLLYDMKKITGENNISFPVNLIKEVTDIPIPQKNSVTPSITYQKEHISYQESTLLNTGFSYYALYLAIYNRSKLIGYCSHGLSSKESLQGLNGLPLTVTISSSTD</sequence>
<protein>
    <recommendedName>
        <fullName evidence="3">Inclusion body protein</fullName>
    </recommendedName>
</protein>
<comment type="caution">
    <text evidence="1">The sequence shown here is derived from an EMBL/GenBank/DDBJ whole genome shotgun (WGS) entry which is preliminary data.</text>
</comment>
<name>A0ABR5KB71_9GAMM</name>
<evidence type="ECO:0008006" key="3">
    <source>
        <dbReference type="Google" id="ProtNLM"/>
    </source>
</evidence>
<dbReference type="EMBL" id="LJCS01000035">
    <property type="protein sequence ID" value="KOY61632.1"/>
    <property type="molecule type" value="Genomic_DNA"/>
</dbReference>
<gene>
    <name evidence="1" type="ORF">AM629_13005</name>
</gene>
<evidence type="ECO:0000313" key="2">
    <source>
        <dbReference type="Proteomes" id="UP000037727"/>
    </source>
</evidence>
<keyword evidence="2" id="KW-1185">Reference proteome</keyword>
<proteinExistence type="predicted"/>
<dbReference type="RefSeq" id="WP_054479576.1">
    <property type="nucleotide sequence ID" value="NZ_CAWMRL010000035.1"/>
</dbReference>
<dbReference type="InterPro" id="IPR021087">
    <property type="entry name" value="Uncharacterised_PixA/AidA"/>
</dbReference>
<reference evidence="1 2" key="1">
    <citation type="submission" date="2015-09" db="EMBL/GenBank/DDBJ databases">
        <title>Draft genome sequence and assembly of Photorhabdus sp. VMG, a bacterial symbiont associated with Heterorhabditis zealandica.</title>
        <authorList>
            <person name="Naidoo S."/>
            <person name="Featherston J."/>
            <person name="Mothupi B."/>
            <person name="Gray V.M."/>
        </authorList>
    </citation>
    <scope>NUCLEOTIDE SEQUENCE [LARGE SCALE GENOMIC DNA]</scope>
    <source>
        <strain evidence="1 2">VMG</strain>
    </source>
</reference>
<accession>A0ABR5KB71</accession>
<evidence type="ECO:0000313" key="1">
    <source>
        <dbReference type="EMBL" id="KOY61632.1"/>
    </source>
</evidence>
<organism evidence="1 2">
    <name type="scientific">Photorhabdus heterorhabditis</name>
    <dbReference type="NCBI Taxonomy" id="880156"/>
    <lineage>
        <taxon>Bacteria</taxon>
        <taxon>Pseudomonadati</taxon>
        <taxon>Pseudomonadota</taxon>
        <taxon>Gammaproteobacteria</taxon>
        <taxon>Enterobacterales</taxon>
        <taxon>Morganellaceae</taxon>
        <taxon>Photorhabdus</taxon>
    </lineage>
</organism>